<dbReference type="HOGENOM" id="CLU_030561_3_1_7"/>
<dbReference type="STRING" id="363253.LI0438"/>
<dbReference type="InterPro" id="IPR000560">
    <property type="entry name" value="His_Pase_clade-2"/>
</dbReference>
<organism evidence="3 4">
    <name type="scientific">Lawsonia intracellularis (strain PHE/MN1-00)</name>
    <dbReference type="NCBI Taxonomy" id="363253"/>
    <lineage>
        <taxon>Bacteria</taxon>
        <taxon>Pseudomonadati</taxon>
        <taxon>Thermodesulfobacteriota</taxon>
        <taxon>Desulfovibrionia</taxon>
        <taxon>Desulfovibrionales</taxon>
        <taxon>Desulfovibrionaceae</taxon>
        <taxon>Lawsonia</taxon>
    </lineage>
</organism>
<comment type="similarity">
    <text evidence="1">Belongs to the histidine acid phosphatase family.</text>
</comment>
<name>Q1MR84_LAWIP</name>
<keyword evidence="4" id="KW-1185">Reference proteome</keyword>
<dbReference type="CDD" id="cd07061">
    <property type="entry name" value="HP_HAP_like"/>
    <property type="match status" value="1"/>
</dbReference>
<dbReference type="PROSITE" id="PS00616">
    <property type="entry name" value="HIS_ACID_PHOSPHAT_1"/>
    <property type="match status" value="1"/>
</dbReference>
<dbReference type="eggNOG" id="ENOG502Z7K9">
    <property type="taxonomic scope" value="Bacteria"/>
</dbReference>
<evidence type="ECO:0000256" key="2">
    <source>
        <dbReference type="ARBA" id="ARBA00022801"/>
    </source>
</evidence>
<dbReference type="PANTHER" id="PTHR11567:SF110">
    <property type="entry name" value="2-PHOSPHOXYLOSE PHOSPHATASE 1"/>
    <property type="match status" value="1"/>
</dbReference>
<dbReference type="PANTHER" id="PTHR11567">
    <property type="entry name" value="ACID PHOSPHATASE-RELATED"/>
    <property type="match status" value="1"/>
</dbReference>
<protein>
    <submittedName>
        <fullName evidence="3">PhyA2</fullName>
    </submittedName>
</protein>
<dbReference type="InterPro" id="IPR029033">
    <property type="entry name" value="His_PPase_superfam"/>
</dbReference>
<dbReference type="RefSeq" id="WP_011526522.1">
    <property type="nucleotide sequence ID" value="NC_008011.1"/>
</dbReference>
<dbReference type="EMBL" id="AM180252">
    <property type="protein sequence ID" value="CAJ54492.1"/>
    <property type="molecule type" value="Genomic_DNA"/>
</dbReference>
<dbReference type="Pfam" id="PF00328">
    <property type="entry name" value="His_Phos_2"/>
    <property type="match status" value="1"/>
</dbReference>
<keyword evidence="2" id="KW-0378">Hydrolase</keyword>
<dbReference type="SUPFAM" id="SSF53254">
    <property type="entry name" value="Phosphoglycerate mutase-like"/>
    <property type="match status" value="1"/>
</dbReference>
<dbReference type="InterPro" id="IPR033379">
    <property type="entry name" value="Acid_Pase_AS"/>
</dbReference>
<dbReference type="GO" id="GO:0050308">
    <property type="term" value="F:sugar-phosphatase activity"/>
    <property type="evidence" value="ECO:0007669"/>
    <property type="project" value="TreeGrafter"/>
</dbReference>
<dbReference type="GO" id="GO:0030288">
    <property type="term" value="C:outer membrane-bounded periplasmic space"/>
    <property type="evidence" value="ECO:0007669"/>
    <property type="project" value="TreeGrafter"/>
</dbReference>
<sequence>MYNRVNFIIWLIATFFIVFFSIAEEVKAEERLIKMVILSRHGFRPPVETHEFLEEWSEKQWPYWPVKDGYLTQRGSVLISILWEGLHEDPWMKELFPRNICPDPQSIYVRSDTMERTQATAIAILNGFASGCDFQYRVLDTTEGDPLFTPLETGCCSLDFTKVIQEFNQQYGGVQTLRKDLEEPLKIVADVLGYCPEATCKKYGLSSECSVLDIPDTIILNKHNGVHLTGGLGISALSAALFFLELGEWPKGNLSGINVSQDIVKKVFPLQTKIFNAIHRIPEMATVKASGILKTITDALTNSDTDSDVNKAKLVIFVGHDTNIANIAGILSVDWDIPGYPSGATPPGGMLVFTLWETPNGNIVKAHYICQSLETVTTPSIYPQKIYKQQLYSVSPTTSKKVNKEPFEYSEKQFKEWVYRLVKKDCIIKETRPLISKRTLY</sequence>
<dbReference type="OrthoDB" id="395886at2"/>
<dbReference type="InterPro" id="IPR050645">
    <property type="entry name" value="Histidine_acid_phosphatase"/>
</dbReference>
<dbReference type="KEGG" id="lip:LI0438"/>
<dbReference type="Gene3D" id="3.40.50.1240">
    <property type="entry name" value="Phosphoglycerate mutase-like"/>
    <property type="match status" value="2"/>
</dbReference>
<evidence type="ECO:0000313" key="3">
    <source>
        <dbReference type="EMBL" id="CAJ54492.1"/>
    </source>
</evidence>
<proteinExistence type="inferred from homology"/>
<accession>Q1MR84</accession>
<evidence type="ECO:0000313" key="4">
    <source>
        <dbReference type="Proteomes" id="UP000002430"/>
    </source>
</evidence>
<evidence type="ECO:0000256" key="1">
    <source>
        <dbReference type="ARBA" id="ARBA00005375"/>
    </source>
</evidence>
<dbReference type="AlphaFoldDB" id="Q1MR84"/>
<reference evidence="3 4" key="1">
    <citation type="submission" date="2005-11" db="EMBL/GenBank/DDBJ databases">
        <title>The complete genome sequence of Lawsonia intracellularis: the causative agent of proliferative enteropathy.</title>
        <authorList>
            <person name="Kaur K."/>
            <person name="Zhang Q."/>
            <person name="Beckler D."/>
            <person name="Munir S."/>
            <person name="Li L."/>
            <person name="Kinsley K."/>
            <person name="Herron L."/>
            <person name="Peterson A."/>
            <person name="May B."/>
            <person name="Singh S."/>
            <person name="Gebhart C."/>
            <person name="Kapur V."/>
        </authorList>
    </citation>
    <scope>NUCLEOTIDE SEQUENCE [LARGE SCALE GENOMIC DNA]</scope>
    <source>
        <strain evidence="3 4">PHE/MN1-00</strain>
    </source>
</reference>
<gene>
    <name evidence="3" type="ordered locus">LI0438</name>
</gene>
<dbReference type="Proteomes" id="UP000002430">
    <property type="component" value="Chromosome"/>
</dbReference>